<evidence type="ECO:0000313" key="11">
    <source>
        <dbReference type="Proteomes" id="UP001432322"/>
    </source>
</evidence>
<dbReference type="GO" id="GO:0005763">
    <property type="term" value="C:mitochondrial small ribosomal subunit"/>
    <property type="evidence" value="ECO:0007669"/>
    <property type="project" value="InterPro"/>
</dbReference>
<protein>
    <recommendedName>
        <fullName evidence="7">Small ribosomal subunit protein mS31</fullName>
    </recommendedName>
    <alternativeName>
        <fullName evidence="8">28S ribosomal protein S31, mitochondrial</fullName>
    </alternativeName>
</protein>
<keyword evidence="6" id="KW-0687">Ribonucleoprotein</keyword>
<evidence type="ECO:0000256" key="5">
    <source>
        <dbReference type="ARBA" id="ARBA00023128"/>
    </source>
</evidence>
<feature type="non-terminal residue" evidence="10">
    <location>
        <position position="1"/>
    </location>
</feature>
<dbReference type="InterPro" id="IPR026299">
    <property type="entry name" value="MRP-S31"/>
</dbReference>
<comment type="caution">
    <text evidence="10">The sequence shown here is derived from an EMBL/GenBank/DDBJ whole genome shotgun (WGS) entry which is preliminary data.</text>
</comment>
<proteinExistence type="inferred from homology"/>
<evidence type="ECO:0000256" key="6">
    <source>
        <dbReference type="ARBA" id="ARBA00023274"/>
    </source>
</evidence>
<reference evidence="10" key="1">
    <citation type="submission" date="2023-10" db="EMBL/GenBank/DDBJ databases">
        <title>Genome assembly of Pristionchus species.</title>
        <authorList>
            <person name="Yoshida K."/>
            <person name="Sommer R.J."/>
        </authorList>
    </citation>
    <scope>NUCLEOTIDE SEQUENCE</scope>
    <source>
        <strain evidence="10">RS5133</strain>
    </source>
</reference>
<accession>A0AAV5VG62</accession>
<keyword evidence="4" id="KW-0689">Ribosomal protein</keyword>
<comment type="subcellular location">
    <subcellularLocation>
        <location evidence="1">Mitochondrion</location>
    </subcellularLocation>
</comment>
<keyword evidence="11" id="KW-1185">Reference proteome</keyword>
<evidence type="ECO:0000256" key="3">
    <source>
        <dbReference type="ARBA" id="ARBA00022946"/>
    </source>
</evidence>
<gene>
    <name evidence="10" type="ORF">PFISCL1PPCAC_9943</name>
</gene>
<keyword evidence="5" id="KW-0496">Mitochondrion</keyword>
<evidence type="ECO:0000256" key="4">
    <source>
        <dbReference type="ARBA" id="ARBA00022980"/>
    </source>
</evidence>
<organism evidence="10 11">
    <name type="scientific">Pristionchus fissidentatus</name>
    <dbReference type="NCBI Taxonomy" id="1538716"/>
    <lineage>
        <taxon>Eukaryota</taxon>
        <taxon>Metazoa</taxon>
        <taxon>Ecdysozoa</taxon>
        <taxon>Nematoda</taxon>
        <taxon>Chromadorea</taxon>
        <taxon>Rhabditida</taxon>
        <taxon>Rhabditina</taxon>
        <taxon>Diplogasteromorpha</taxon>
        <taxon>Diplogasteroidea</taxon>
        <taxon>Neodiplogasteridae</taxon>
        <taxon>Pristionchus</taxon>
    </lineage>
</organism>
<comment type="similarity">
    <text evidence="2">Belongs to the mitochondrion-specific ribosomal protein mS31 family.</text>
</comment>
<evidence type="ECO:0000256" key="8">
    <source>
        <dbReference type="ARBA" id="ARBA00035363"/>
    </source>
</evidence>
<dbReference type="PANTHER" id="PTHR13231:SF3">
    <property type="entry name" value="SMALL RIBOSOMAL SUBUNIT PROTEIN MS31"/>
    <property type="match status" value="1"/>
</dbReference>
<dbReference type="GO" id="GO:0003735">
    <property type="term" value="F:structural constituent of ribosome"/>
    <property type="evidence" value="ECO:0007669"/>
    <property type="project" value="InterPro"/>
</dbReference>
<dbReference type="Proteomes" id="UP001432322">
    <property type="component" value="Unassembled WGS sequence"/>
</dbReference>
<sequence length="393" mass="44121">SGYYSMLSRTVGGLIRSGLSSGRRAVRPFSAQTGDDDGKKKDANPKEVLGEEILKAVDDVANEFGGDKDTKKGLKSSLLSRLISHEKETFQSATSDHTNEMLSDPAVLAVLKDAAVPTKPIPNAIHERKAKRGLVLLRKEVFYQAVQSGYSAEDARRISTEAVEEAERRVEEKRSGEMEKSESGKREEKEESEKRDDKEQKLFHLAYDMAQKMLYGEGAAEGKLAALATKVIEPDASSPPFLSSSTRLNIFSSPSTLETRRIGFWEDWEERAAKTWNQDLGPENSFEEQILWTKKGAQWPFPINNEYLLGEEEKVAFYEHIFVDRRLAASNLPKDGPIAHFMHLVAVGLSKNPHMTAGKKQRHIEWFISFFNEEKQKLVHKLHEQEQAAAAAS</sequence>
<keyword evidence="3" id="KW-0809">Transit peptide</keyword>
<dbReference type="AlphaFoldDB" id="A0AAV5VG62"/>
<evidence type="ECO:0000256" key="2">
    <source>
        <dbReference type="ARBA" id="ARBA00011057"/>
    </source>
</evidence>
<feature type="region of interest" description="Disordered" evidence="9">
    <location>
        <begin position="154"/>
        <end position="198"/>
    </location>
</feature>
<evidence type="ECO:0000313" key="10">
    <source>
        <dbReference type="EMBL" id="GMT18646.1"/>
    </source>
</evidence>
<evidence type="ECO:0000256" key="9">
    <source>
        <dbReference type="SAM" id="MobiDB-lite"/>
    </source>
</evidence>
<name>A0AAV5VG62_9BILA</name>
<evidence type="ECO:0000256" key="1">
    <source>
        <dbReference type="ARBA" id="ARBA00004173"/>
    </source>
</evidence>
<dbReference type="EMBL" id="BTSY01000003">
    <property type="protein sequence ID" value="GMT18646.1"/>
    <property type="molecule type" value="Genomic_DNA"/>
</dbReference>
<evidence type="ECO:0000256" key="7">
    <source>
        <dbReference type="ARBA" id="ARBA00035133"/>
    </source>
</evidence>
<dbReference type="PANTHER" id="PTHR13231">
    <property type="entry name" value="MITOCHONDRIAL RIBOSOMAL PROTEIN S31"/>
    <property type="match status" value="1"/>
</dbReference>
<dbReference type="Pfam" id="PF15433">
    <property type="entry name" value="MRP-S31"/>
    <property type="match status" value="1"/>
</dbReference>